<proteinExistence type="predicted"/>
<evidence type="ECO:0000313" key="1">
    <source>
        <dbReference type="EMBL" id="SVB50496.1"/>
    </source>
</evidence>
<dbReference type="EMBL" id="UINC01044696">
    <property type="protein sequence ID" value="SVB50496.1"/>
    <property type="molecule type" value="Genomic_DNA"/>
</dbReference>
<reference evidence="1" key="1">
    <citation type="submission" date="2018-05" db="EMBL/GenBank/DDBJ databases">
        <authorList>
            <person name="Lanie J.A."/>
            <person name="Ng W.-L."/>
            <person name="Kazmierczak K.M."/>
            <person name="Andrzejewski T.M."/>
            <person name="Davidsen T.M."/>
            <person name="Wayne K.J."/>
            <person name="Tettelin H."/>
            <person name="Glass J.I."/>
            <person name="Rusch D."/>
            <person name="Podicherti R."/>
            <person name="Tsui H.-C.T."/>
            <person name="Winkler M.E."/>
        </authorList>
    </citation>
    <scope>NUCLEOTIDE SEQUENCE</scope>
</reference>
<feature type="non-terminal residue" evidence="1">
    <location>
        <position position="78"/>
    </location>
</feature>
<organism evidence="1">
    <name type="scientific">marine metagenome</name>
    <dbReference type="NCBI Taxonomy" id="408172"/>
    <lineage>
        <taxon>unclassified sequences</taxon>
        <taxon>metagenomes</taxon>
        <taxon>ecological metagenomes</taxon>
    </lineage>
</organism>
<accession>A0A382EI84</accession>
<sequence length="78" mass="8581">VTESNVIVDLHQRLGIPSDYAARTGLVQQWTPDDLVDIGVDVFDRPQRLRMEAANAWTGLVEAASLDGVTVQLVSAYR</sequence>
<feature type="non-terminal residue" evidence="1">
    <location>
        <position position="1"/>
    </location>
</feature>
<name>A0A382EI84_9ZZZZ</name>
<dbReference type="Gene3D" id="3.30.1380.10">
    <property type="match status" value="1"/>
</dbReference>
<dbReference type="InterPro" id="IPR009045">
    <property type="entry name" value="Zn_M74/Hedgehog-like"/>
</dbReference>
<dbReference type="AlphaFoldDB" id="A0A382EI84"/>
<gene>
    <name evidence="1" type="ORF">METZ01_LOCUS203350</name>
</gene>
<protein>
    <submittedName>
        <fullName evidence="1">Uncharacterized protein</fullName>
    </submittedName>
</protein>